<dbReference type="STRING" id="765912.Thimo_1414"/>
<dbReference type="RefSeq" id="WP_015280352.1">
    <property type="nucleotide sequence ID" value="NC_019940.1"/>
</dbReference>
<evidence type="ECO:0000313" key="6">
    <source>
        <dbReference type="Proteomes" id="UP000010816"/>
    </source>
</evidence>
<evidence type="ECO:0000259" key="4">
    <source>
        <dbReference type="Pfam" id="PF13439"/>
    </source>
</evidence>
<reference evidence="5 6" key="1">
    <citation type="submission" date="2011-09" db="EMBL/GenBank/DDBJ databases">
        <title>Complete sequence of chromosome of Thioflavicoccus mobilis 8321.</title>
        <authorList>
            <consortium name="US DOE Joint Genome Institute"/>
            <person name="Lucas S."/>
            <person name="Han J."/>
            <person name="Lapidus A."/>
            <person name="Cheng J.-F."/>
            <person name="Goodwin L."/>
            <person name="Pitluck S."/>
            <person name="Peters L."/>
            <person name="Ovchinnikova G."/>
            <person name="Lu M."/>
            <person name="Detter J.C."/>
            <person name="Han C."/>
            <person name="Tapia R."/>
            <person name="Land M."/>
            <person name="Hauser L."/>
            <person name="Kyrpides N."/>
            <person name="Ivanova N."/>
            <person name="Pagani I."/>
            <person name="Vogl K."/>
            <person name="Liu Z."/>
            <person name="Imhoff J."/>
            <person name="Thiel V."/>
            <person name="Frigaard N.-U."/>
            <person name="Bryant D."/>
            <person name="Woyke T."/>
        </authorList>
    </citation>
    <scope>NUCLEOTIDE SEQUENCE [LARGE SCALE GENOMIC DNA]</scope>
    <source>
        <strain evidence="5 6">8321</strain>
    </source>
</reference>
<keyword evidence="1" id="KW-0328">Glycosyltransferase</keyword>
<dbReference type="AlphaFoldDB" id="L0GTX0"/>
<sequence length="375" mass="40497">MTQRTAVTIIGLQQRGQTLSFGGAPVVIANLANHFARRGIGVEVVVFSGPNVTALPFAFDPTVRITRVHGATNIELLARLVRVLLRSRPAQLLTVGNKAAKLAAQATLIPGISPRLWVTLHHSVAAETAGWTEGRRRRRIQRWRRIASRATGIIAVSEGVKTEFGALTKIDEGKLFAIYNPIVDSTVDAKMLLPVEHHWLDDSGPPLLLGVGRLTEQKDFATLIRAFAELRKQRPCRLLILGEGEERVKLTALAKKLGVAESVQLPGFQPNPLPFMKAANLLVMSSGWEGMPVTLVEALACGTPVVSTDCPHGPREILADGRLGELVPVGDVAALTMAIARTLDEPTDPAKLRARALDFTIEAGGDRYIELMGLG</sequence>
<accession>L0GTX0</accession>
<dbReference type="GO" id="GO:0016757">
    <property type="term" value="F:glycosyltransferase activity"/>
    <property type="evidence" value="ECO:0007669"/>
    <property type="project" value="UniProtKB-KW"/>
</dbReference>
<dbReference type="Proteomes" id="UP000010816">
    <property type="component" value="Chromosome"/>
</dbReference>
<keyword evidence="2 5" id="KW-0808">Transferase</keyword>
<feature type="domain" description="Glycosyl transferase family 1" evidence="3">
    <location>
        <begin position="202"/>
        <end position="356"/>
    </location>
</feature>
<dbReference type="Pfam" id="PF00534">
    <property type="entry name" value="Glycos_transf_1"/>
    <property type="match status" value="1"/>
</dbReference>
<dbReference type="Gene3D" id="3.40.50.2000">
    <property type="entry name" value="Glycogen Phosphorylase B"/>
    <property type="match status" value="2"/>
</dbReference>
<dbReference type="CDD" id="cd03811">
    <property type="entry name" value="GT4_GT28_WabH-like"/>
    <property type="match status" value="1"/>
</dbReference>
<evidence type="ECO:0000256" key="1">
    <source>
        <dbReference type="ARBA" id="ARBA00022676"/>
    </source>
</evidence>
<keyword evidence="6" id="KW-1185">Reference proteome</keyword>
<name>L0GTX0_9GAMM</name>
<gene>
    <name evidence="5" type="ORF">Thimo_1414</name>
</gene>
<dbReference type="GO" id="GO:1901135">
    <property type="term" value="P:carbohydrate derivative metabolic process"/>
    <property type="evidence" value="ECO:0007669"/>
    <property type="project" value="UniProtKB-ARBA"/>
</dbReference>
<feature type="domain" description="Glycosyltransferase subfamily 4-like N-terminal" evidence="4">
    <location>
        <begin position="21"/>
        <end position="182"/>
    </location>
</feature>
<dbReference type="InterPro" id="IPR001296">
    <property type="entry name" value="Glyco_trans_1"/>
</dbReference>
<dbReference type="PANTHER" id="PTHR12526">
    <property type="entry name" value="GLYCOSYLTRANSFERASE"/>
    <property type="match status" value="1"/>
</dbReference>
<dbReference type="Pfam" id="PF13439">
    <property type="entry name" value="Glyco_transf_4"/>
    <property type="match status" value="1"/>
</dbReference>
<evidence type="ECO:0000256" key="2">
    <source>
        <dbReference type="ARBA" id="ARBA00022679"/>
    </source>
</evidence>
<evidence type="ECO:0000259" key="3">
    <source>
        <dbReference type="Pfam" id="PF00534"/>
    </source>
</evidence>
<dbReference type="HOGENOM" id="CLU_009583_0_0_6"/>
<dbReference type="PATRIC" id="fig|765912.4.peg.1385"/>
<dbReference type="EMBL" id="CP003051">
    <property type="protein sequence ID" value="AGA90208.1"/>
    <property type="molecule type" value="Genomic_DNA"/>
</dbReference>
<dbReference type="SUPFAM" id="SSF53756">
    <property type="entry name" value="UDP-Glycosyltransferase/glycogen phosphorylase"/>
    <property type="match status" value="1"/>
</dbReference>
<dbReference type="InterPro" id="IPR028098">
    <property type="entry name" value="Glyco_trans_4-like_N"/>
</dbReference>
<evidence type="ECO:0000313" key="5">
    <source>
        <dbReference type="EMBL" id="AGA90208.1"/>
    </source>
</evidence>
<dbReference type="KEGG" id="tmb:Thimo_1414"/>
<proteinExistence type="predicted"/>
<dbReference type="PANTHER" id="PTHR12526:SF510">
    <property type="entry name" value="D-INOSITOL 3-PHOSPHATE GLYCOSYLTRANSFERASE"/>
    <property type="match status" value="1"/>
</dbReference>
<dbReference type="eggNOG" id="COG0438">
    <property type="taxonomic scope" value="Bacteria"/>
</dbReference>
<protein>
    <submittedName>
        <fullName evidence="5">Glycosyltransferase</fullName>
    </submittedName>
</protein>
<organism evidence="5 6">
    <name type="scientific">Thioflavicoccus mobilis 8321</name>
    <dbReference type="NCBI Taxonomy" id="765912"/>
    <lineage>
        <taxon>Bacteria</taxon>
        <taxon>Pseudomonadati</taxon>
        <taxon>Pseudomonadota</taxon>
        <taxon>Gammaproteobacteria</taxon>
        <taxon>Chromatiales</taxon>
        <taxon>Chromatiaceae</taxon>
        <taxon>Thioflavicoccus</taxon>
    </lineage>
</organism>